<feature type="compositionally biased region" description="Polar residues" evidence="1">
    <location>
        <begin position="85"/>
        <end position="98"/>
    </location>
</feature>
<proteinExistence type="predicted"/>
<dbReference type="Proteomes" id="UP001479290">
    <property type="component" value="Unassembled WGS sequence"/>
</dbReference>
<reference evidence="2 3" key="1">
    <citation type="submission" date="2024-05" db="EMBL/GenBank/DDBJ databases">
        <title>A high-quality chromosomal-level genome assembly of Topmouth culter (Culter alburnus).</title>
        <authorList>
            <person name="Zhao H."/>
        </authorList>
    </citation>
    <scope>NUCLEOTIDE SEQUENCE [LARGE SCALE GENOMIC DNA]</scope>
    <source>
        <strain evidence="2">CATC2023</strain>
        <tissue evidence="2">Muscle</tissue>
    </source>
</reference>
<comment type="caution">
    <text evidence="2">The sequence shown here is derived from an EMBL/GenBank/DDBJ whole genome shotgun (WGS) entry which is preliminary data.</text>
</comment>
<accession>A0AAW2AHB1</accession>
<name>A0AAW2AHB1_CULAL</name>
<keyword evidence="3" id="KW-1185">Reference proteome</keyword>
<protein>
    <submittedName>
        <fullName evidence="2">Uncharacterized protein</fullName>
    </submittedName>
</protein>
<evidence type="ECO:0000256" key="1">
    <source>
        <dbReference type="SAM" id="MobiDB-lite"/>
    </source>
</evidence>
<sequence length="111" mass="12057">MNKSLFLHLKPPLLKKRKHSSVDHPSTDISKQTKSSASRPQPQPYDPVLTALSSVQNALSNMDERIQALENQRTTSPSPIPSASGVHSQVTLASTSQTTKHHKEPSNIAPG</sequence>
<dbReference type="AlphaFoldDB" id="A0AAW2AHB1"/>
<feature type="region of interest" description="Disordered" evidence="1">
    <location>
        <begin position="1"/>
        <end position="47"/>
    </location>
</feature>
<feature type="compositionally biased region" description="Polar residues" evidence="1">
    <location>
        <begin position="27"/>
        <end position="40"/>
    </location>
</feature>
<feature type="compositionally biased region" description="Low complexity" evidence="1">
    <location>
        <begin position="1"/>
        <end position="12"/>
    </location>
</feature>
<evidence type="ECO:0000313" key="2">
    <source>
        <dbReference type="EMBL" id="KAK9972438.1"/>
    </source>
</evidence>
<feature type="region of interest" description="Disordered" evidence="1">
    <location>
        <begin position="70"/>
        <end position="111"/>
    </location>
</feature>
<evidence type="ECO:0000313" key="3">
    <source>
        <dbReference type="Proteomes" id="UP001479290"/>
    </source>
</evidence>
<dbReference type="EMBL" id="JAWDJR010000007">
    <property type="protein sequence ID" value="KAK9972438.1"/>
    <property type="molecule type" value="Genomic_DNA"/>
</dbReference>
<organism evidence="2 3">
    <name type="scientific">Culter alburnus</name>
    <name type="common">Topmouth culter</name>
    <dbReference type="NCBI Taxonomy" id="194366"/>
    <lineage>
        <taxon>Eukaryota</taxon>
        <taxon>Metazoa</taxon>
        <taxon>Chordata</taxon>
        <taxon>Craniata</taxon>
        <taxon>Vertebrata</taxon>
        <taxon>Euteleostomi</taxon>
        <taxon>Actinopterygii</taxon>
        <taxon>Neopterygii</taxon>
        <taxon>Teleostei</taxon>
        <taxon>Ostariophysi</taxon>
        <taxon>Cypriniformes</taxon>
        <taxon>Xenocyprididae</taxon>
        <taxon>Xenocypridinae</taxon>
        <taxon>Culter</taxon>
    </lineage>
</organism>
<gene>
    <name evidence="2" type="ORF">ABG768_025745</name>
</gene>